<organism evidence="6 7">
    <name type="scientific">Ziziphus jujuba</name>
    <name type="common">Chinese jujube</name>
    <name type="synonym">Ziziphus sativa</name>
    <dbReference type="NCBI Taxonomy" id="326968"/>
    <lineage>
        <taxon>Eukaryota</taxon>
        <taxon>Viridiplantae</taxon>
        <taxon>Streptophyta</taxon>
        <taxon>Embryophyta</taxon>
        <taxon>Tracheophyta</taxon>
        <taxon>Spermatophyta</taxon>
        <taxon>Magnoliopsida</taxon>
        <taxon>eudicotyledons</taxon>
        <taxon>Gunneridae</taxon>
        <taxon>Pentapetalae</taxon>
        <taxon>rosids</taxon>
        <taxon>fabids</taxon>
        <taxon>Rosales</taxon>
        <taxon>Rhamnaceae</taxon>
        <taxon>Paliureae</taxon>
        <taxon>Ziziphus</taxon>
    </lineage>
</organism>
<keyword evidence="4" id="KW-1133">Transmembrane helix</keyword>
<protein>
    <submittedName>
        <fullName evidence="7">EP1-like glycoprotein 2</fullName>
    </submittedName>
</protein>
<keyword evidence="4" id="KW-0812">Transmembrane</keyword>
<dbReference type="InterPro" id="IPR036426">
    <property type="entry name" value="Bulb-type_lectin_dom_sf"/>
</dbReference>
<dbReference type="PANTHER" id="PTHR32444">
    <property type="entry name" value="BULB-TYPE LECTIN DOMAIN-CONTAINING PROTEIN"/>
    <property type="match status" value="1"/>
</dbReference>
<accession>A0ABM3ZVP1</accession>
<dbReference type="PROSITE" id="PS50927">
    <property type="entry name" value="BULB_LECTIN"/>
    <property type="match status" value="1"/>
</dbReference>
<evidence type="ECO:0000256" key="2">
    <source>
        <dbReference type="ARBA" id="ARBA00023157"/>
    </source>
</evidence>
<keyword evidence="4" id="KW-0472">Membrane</keyword>
<feature type="domain" description="Bulb-type lectin" evidence="5">
    <location>
        <begin position="88"/>
        <end position="207"/>
    </location>
</feature>
<keyword evidence="1" id="KW-0732">Signal</keyword>
<dbReference type="InterPro" id="IPR001480">
    <property type="entry name" value="Bulb-type_lectin_dom"/>
</dbReference>
<reference evidence="7" key="1">
    <citation type="submission" date="2025-08" db="UniProtKB">
        <authorList>
            <consortium name="RefSeq"/>
        </authorList>
    </citation>
    <scope>IDENTIFICATION</scope>
    <source>
        <tissue evidence="7">Seedling</tissue>
    </source>
</reference>
<evidence type="ECO:0000256" key="3">
    <source>
        <dbReference type="ARBA" id="ARBA00023180"/>
    </source>
</evidence>
<evidence type="ECO:0000256" key="4">
    <source>
        <dbReference type="SAM" id="Phobius"/>
    </source>
</evidence>
<proteinExistence type="predicted"/>
<dbReference type="SMART" id="SM00108">
    <property type="entry name" value="B_lectin"/>
    <property type="match status" value="1"/>
</dbReference>
<keyword evidence="3" id="KW-0325">Glycoprotein</keyword>
<name>A0ABM3ZVP1_ZIZJJ</name>
<evidence type="ECO:0000313" key="7">
    <source>
        <dbReference type="RefSeq" id="XP_060668549.1"/>
    </source>
</evidence>
<evidence type="ECO:0000256" key="1">
    <source>
        <dbReference type="ARBA" id="ARBA00022729"/>
    </source>
</evidence>
<evidence type="ECO:0000259" key="5">
    <source>
        <dbReference type="PROSITE" id="PS50927"/>
    </source>
</evidence>
<evidence type="ECO:0000313" key="6">
    <source>
        <dbReference type="Proteomes" id="UP001652623"/>
    </source>
</evidence>
<dbReference type="RefSeq" id="XP_060668549.1">
    <property type="nucleotide sequence ID" value="XM_060812566.1"/>
</dbReference>
<gene>
    <name evidence="7" type="primary">LOC132799829</name>
</gene>
<sequence>MQIKSLFLFDPYTIKLPIYMHLEIHIYNALTTKTRKTKMVTSSISSNFLFHCFLLLSFFFVAITQAEVPSEQTFNFINHGEFGKPKAEYNANYRVIQTKNHNFFTYPFQLCFYSTIPGSYILAIRAGIPGDQTPMRWVWDANRNHPVGENATLSFGSTGNLVLAESNGRIVWQTDTAYRGITGIKLLQNGNLVLHDPQGRPIWQSFDHPTDTLLVGQSLWTHGVNKLVSRRSDTDGSDGPYSLVHQENRGLYLYVEDNHGQLIRYNGWLYSQHSATVILEGKPAADDNNNHKSSANNYELTFTIYGSQRATINPQLPPPIDIFTLRKVNYNTTLSFVRIGSDGNLKAYTYQVGSNGRRSKWEESYAYFSTYWASLCTLPTRCGSFGLCERGVCLACPTPKGLVSWNKSCSPPKLPPCTTSGAVAANKKVNYFNVTGAQHFTSNEAVGGEGMSFEECKSKCDTDCKCLGFVMFEDFRCIIATVLGTLSKTQKNYTAYIKY</sequence>
<dbReference type="SUPFAM" id="SSF51110">
    <property type="entry name" value="alpha-D-mannose-specific plant lectins"/>
    <property type="match status" value="1"/>
</dbReference>
<dbReference type="PANTHER" id="PTHR32444:SF58">
    <property type="entry name" value="BULB-TYPE LECTIN DOMAIN-CONTAINING PROTEIN"/>
    <property type="match status" value="1"/>
</dbReference>
<dbReference type="PIRSF" id="PIRSF002686">
    <property type="entry name" value="SLG"/>
    <property type="match status" value="1"/>
</dbReference>
<dbReference type="GeneID" id="132799829"/>
<dbReference type="Gene3D" id="2.90.10.10">
    <property type="entry name" value="Bulb-type lectin domain"/>
    <property type="match status" value="1"/>
</dbReference>
<dbReference type="Pfam" id="PF01453">
    <property type="entry name" value="B_lectin"/>
    <property type="match status" value="1"/>
</dbReference>
<keyword evidence="2" id="KW-1015">Disulfide bond</keyword>
<dbReference type="Proteomes" id="UP001652623">
    <property type="component" value="Chromosome 11"/>
</dbReference>
<feature type="transmembrane region" description="Helical" evidence="4">
    <location>
        <begin position="44"/>
        <end position="63"/>
    </location>
</feature>
<dbReference type="InterPro" id="IPR035446">
    <property type="entry name" value="SLSG/EP1"/>
</dbReference>
<keyword evidence="6" id="KW-1185">Reference proteome</keyword>
<dbReference type="CDD" id="cd00028">
    <property type="entry name" value="B_lectin"/>
    <property type="match status" value="1"/>
</dbReference>